<sequence>MEALTNLLSGRPDFWLSLVVILFMLGMGGFFVVFFLRHIRREDAERRRH</sequence>
<accession>A0A5B8R8D8</accession>
<protein>
    <recommendedName>
        <fullName evidence="3">DUF3149 domain-containing protein</fullName>
    </recommendedName>
</protein>
<feature type="transmembrane region" description="Helical" evidence="1">
    <location>
        <begin position="14"/>
        <end position="36"/>
    </location>
</feature>
<dbReference type="EMBL" id="MN079081">
    <property type="protein sequence ID" value="QEA04203.1"/>
    <property type="molecule type" value="Genomic_DNA"/>
</dbReference>
<organism evidence="2">
    <name type="scientific">uncultured organism</name>
    <dbReference type="NCBI Taxonomy" id="155900"/>
    <lineage>
        <taxon>unclassified sequences</taxon>
        <taxon>environmental samples</taxon>
    </lineage>
</organism>
<dbReference type="Pfam" id="PF11346">
    <property type="entry name" value="DUF3149"/>
    <property type="match status" value="1"/>
</dbReference>
<keyword evidence="1" id="KW-0472">Membrane</keyword>
<evidence type="ECO:0000256" key="1">
    <source>
        <dbReference type="SAM" id="Phobius"/>
    </source>
</evidence>
<dbReference type="InterPro" id="IPR021494">
    <property type="entry name" value="DUF3149"/>
</dbReference>
<evidence type="ECO:0000313" key="2">
    <source>
        <dbReference type="EMBL" id="QEA04203.1"/>
    </source>
</evidence>
<proteinExistence type="predicted"/>
<gene>
    <name evidence="2" type="ORF">KBTEX_00507</name>
</gene>
<dbReference type="AlphaFoldDB" id="A0A5B8R8D8"/>
<name>A0A5B8R8D8_9ZZZZ</name>
<keyword evidence="1" id="KW-0812">Transmembrane</keyword>
<reference evidence="2" key="1">
    <citation type="submission" date="2019-06" db="EMBL/GenBank/DDBJ databases">
        <authorList>
            <person name="Murdoch R.W."/>
            <person name="Fathepure B."/>
        </authorList>
    </citation>
    <scope>NUCLEOTIDE SEQUENCE</scope>
</reference>
<evidence type="ECO:0008006" key="3">
    <source>
        <dbReference type="Google" id="ProtNLM"/>
    </source>
</evidence>
<keyword evidence="1" id="KW-1133">Transmembrane helix</keyword>